<accession>A0A9D1H0C7</accession>
<dbReference type="EMBL" id="DVLP01000464">
    <property type="protein sequence ID" value="HIT77126.1"/>
    <property type="molecule type" value="Genomic_DNA"/>
</dbReference>
<organism evidence="1 2">
    <name type="scientific">Candidatus Avipropionibacterium avicola</name>
    <dbReference type="NCBI Taxonomy" id="2840701"/>
    <lineage>
        <taxon>Bacteria</taxon>
        <taxon>Bacillati</taxon>
        <taxon>Actinomycetota</taxon>
        <taxon>Actinomycetes</taxon>
        <taxon>Propionibacteriales</taxon>
        <taxon>Propionibacteriaceae</taxon>
        <taxon>Propionibacteriaceae incertae sedis</taxon>
        <taxon>Candidatus Avipropionibacterium</taxon>
    </lineage>
</organism>
<gene>
    <name evidence="1" type="ORF">IAA98_16225</name>
</gene>
<protein>
    <submittedName>
        <fullName evidence="1">Site-specific DNA-methyltransferase</fullName>
    </submittedName>
</protein>
<reference evidence="1" key="1">
    <citation type="submission" date="2020-10" db="EMBL/GenBank/DDBJ databases">
        <authorList>
            <person name="Gilroy R."/>
        </authorList>
    </citation>
    <scope>NUCLEOTIDE SEQUENCE</scope>
    <source>
        <strain evidence="1">ChiGjej1B1-24693</strain>
    </source>
</reference>
<comment type="caution">
    <text evidence="1">The sequence shown here is derived from an EMBL/GenBank/DDBJ whole genome shotgun (WGS) entry which is preliminary data.</text>
</comment>
<proteinExistence type="predicted"/>
<evidence type="ECO:0000313" key="2">
    <source>
        <dbReference type="Proteomes" id="UP000886842"/>
    </source>
</evidence>
<dbReference type="Gene3D" id="3.40.50.150">
    <property type="entry name" value="Vaccinia Virus protein VP39"/>
    <property type="match status" value="1"/>
</dbReference>
<dbReference type="Proteomes" id="UP000886842">
    <property type="component" value="Unassembled WGS sequence"/>
</dbReference>
<sequence length="335" mass="35839">MSSSTDLVVLPNPSGNRVYAGAAARLAAAEISLTVPAVDPDSVRITTLGGLDHVEFRAPTETTEDRTALARLCSPLLVSRREGDGLVPLDLPAVSGLDEDLVTIPKYPGKTNEQFTQLLVHLACAQLEARPEPYQILDPLCGRGTTTSCAWLAGHHGYGVEADQKAIDAHAAFLRTWLRRKRLKHKVSNDPLRRDGKVLGRRLEASVTDPTTGSVLQLGILPGDTRDSAALWGKRKFDAVIADAPYGVVHGSNHDGRRTRSAKDLLAEAIPVWAGQLRSGGVLALAWNTTGLARESLLGLVSGAGLAPFDEGAWTELAHRVDSSIHRDVLVATRA</sequence>
<name>A0A9D1H0C7_9ACTN</name>
<reference evidence="1" key="2">
    <citation type="journal article" date="2021" name="PeerJ">
        <title>Extensive microbial diversity within the chicken gut microbiome revealed by metagenomics and culture.</title>
        <authorList>
            <person name="Gilroy R."/>
            <person name="Ravi A."/>
            <person name="Getino M."/>
            <person name="Pursley I."/>
            <person name="Horton D.L."/>
            <person name="Alikhan N.F."/>
            <person name="Baker D."/>
            <person name="Gharbi K."/>
            <person name="Hall N."/>
            <person name="Watson M."/>
            <person name="Adriaenssens E.M."/>
            <person name="Foster-Nyarko E."/>
            <person name="Jarju S."/>
            <person name="Secka A."/>
            <person name="Antonio M."/>
            <person name="Oren A."/>
            <person name="Chaudhuri R.R."/>
            <person name="La Ragione R."/>
            <person name="Hildebrand F."/>
            <person name="Pallen M.J."/>
        </authorList>
    </citation>
    <scope>NUCLEOTIDE SEQUENCE</scope>
    <source>
        <strain evidence="1">ChiGjej1B1-24693</strain>
    </source>
</reference>
<dbReference type="AlphaFoldDB" id="A0A9D1H0C7"/>
<dbReference type="SUPFAM" id="SSF53335">
    <property type="entry name" value="S-adenosyl-L-methionine-dependent methyltransferases"/>
    <property type="match status" value="1"/>
</dbReference>
<evidence type="ECO:0000313" key="1">
    <source>
        <dbReference type="EMBL" id="HIT77126.1"/>
    </source>
</evidence>
<dbReference type="InterPro" id="IPR029063">
    <property type="entry name" value="SAM-dependent_MTases_sf"/>
</dbReference>